<evidence type="ECO:0000259" key="2">
    <source>
        <dbReference type="Pfam" id="PF22725"/>
    </source>
</evidence>
<reference evidence="4" key="1">
    <citation type="submission" date="2016-10" db="EMBL/GenBank/DDBJ databases">
        <authorList>
            <person name="Varghese N."/>
            <person name="Submissions S."/>
        </authorList>
    </citation>
    <scope>NUCLEOTIDE SEQUENCE [LARGE SCALE GENOMIC DNA]</scope>
    <source>
        <strain evidence="4">CGMCC 1.11012</strain>
    </source>
</reference>
<feature type="domain" description="GFO/IDH/MocA-like oxidoreductase" evidence="2">
    <location>
        <begin position="134"/>
        <end position="253"/>
    </location>
</feature>
<name>A0A1G8UUM6_9BACL</name>
<protein>
    <submittedName>
        <fullName evidence="3">Predicted dehydrogenase</fullName>
    </submittedName>
</protein>
<gene>
    <name evidence="3" type="ORF">SAMN05216192_11987</name>
</gene>
<dbReference type="PANTHER" id="PTHR43377">
    <property type="entry name" value="BILIVERDIN REDUCTASE A"/>
    <property type="match status" value="1"/>
</dbReference>
<dbReference type="RefSeq" id="WP_090715803.1">
    <property type="nucleotide sequence ID" value="NZ_CBCSKY010000019.1"/>
</dbReference>
<proteinExistence type="predicted"/>
<dbReference type="Pfam" id="PF22725">
    <property type="entry name" value="GFO_IDH_MocA_C3"/>
    <property type="match status" value="1"/>
</dbReference>
<dbReference type="STRING" id="1174501.SAMN05216192_11987"/>
<evidence type="ECO:0000313" key="3">
    <source>
        <dbReference type="EMBL" id="SDJ56775.1"/>
    </source>
</evidence>
<dbReference type="GO" id="GO:0000166">
    <property type="term" value="F:nucleotide binding"/>
    <property type="evidence" value="ECO:0007669"/>
    <property type="project" value="InterPro"/>
</dbReference>
<accession>A0A1G8UUM6</accession>
<evidence type="ECO:0000313" key="4">
    <source>
        <dbReference type="Proteomes" id="UP000199050"/>
    </source>
</evidence>
<dbReference type="PANTHER" id="PTHR43377:SF1">
    <property type="entry name" value="BILIVERDIN REDUCTASE A"/>
    <property type="match status" value="1"/>
</dbReference>
<dbReference type="Pfam" id="PF01408">
    <property type="entry name" value="GFO_IDH_MocA"/>
    <property type="match status" value="1"/>
</dbReference>
<dbReference type="Proteomes" id="UP000199050">
    <property type="component" value="Unassembled WGS sequence"/>
</dbReference>
<sequence length="357" mass="39170">MTAQYRVAVAGCGAMSNEWISYALKRPDTEIVALVDIRLEAAEAMAVKHGLNTAAFTDIKQAIKETGANLVFDVTIPSSHYHIATAALELGCDVFSEKPLAESLEQCSEIVAVAGRTGRSHAVMQNRRYDPRIRSLRGLVEAGTIGRIGYVGASFFLAPHFGGFRDAMDSPLLLDMAIHTFDQARFISGADPVTVYCQEFNPPGSWYAGNAAAVCIFEMSDGSVFCYQGSWCAEGAPTSWEASWRVQGEQGAILWDGTGMPYAEVIRDHANNEQFLREYERLEGAQVPMEETFHHGCLREMFLSLSEQRPAETDCRDNIYSMAMVFGALESARTGRKLEIASLLNLSGQVLRQEAGI</sequence>
<dbReference type="Gene3D" id="3.30.360.10">
    <property type="entry name" value="Dihydrodipicolinate Reductase, domain 2"/>
    <property type="match status" value="1"/>
</dbReference>
<dbReference type="InterPro" id="IPR051450">
    <property type="entry name" value="Gfo/Idh/MocA_Oxidoreductases"/>
</dbReference>
<evidence type="ECO:0000259" key="1">
    <source>
        <dbReference type="Pfam" id="PF01408"/>
    </source>
</evidence>
<dbReference type="OrthoDB" id="9800252at2"/>
<feature type="domain" description="Gfo/Idh/MocA-like oxidoreductase N-terminal" evidence="1">
    <location>
        <begin position="6"/>
        <end position="120"/>
    </location>
</feature>
<dbReference type="InterPro" id="IPR000683">
    <property type="entry name" value="Gfo/Idh/MocA-like_OxRdtase_N"/>
</dbReference>
<dbReference type="InterPro" id="IPR055170">
    <property type="entry name" value="GFO_IDH_MocA-like_dom"/>
</dbReference>
<dbReference type="AlphaFoldDB" id="A0A1G8UUM6"/>
<dbReference type="SUPFAM" id="SSF55347">
    <property type="entry name" value="Glyceraldehyde-3-phosphate dehydrogenase-like, C-terminal domain"/>
    <property type="match status" value="1"/>
</dbReference>
<dbReference type="Gene3D" id="3.40.50.720">
    <property type="entry name" value="NAD(P)-binding Rossmann-like Domain"/>
    <property type="match status" value="1"/>
</dbReference>
<dbReference type="EMBL" id="FNDX01000019">
    <property type="protein sequence ID" value="SDJ56775.1"/>
    <property type="molecule type" value="Genomic_DNA"/>
</dbReference>
<dbReference type="InterPro" id="IPR036291">
    <property type="entry name" value="NAD(P)-bd_dom_sf"/>
</dbReference>
<organism evidence="3 4">
    <name type="scientific">Paenibacillus typhae</name>
    <dbReference type="NCBI Taxonomy" id="1174501"/>
    <lineage>
        <taxon>Bacteria</taxon>
        <taxon>Bacillati</taxon>
        <taxon>Bacillota</taxon>
        <taxon>Bacilli</taxon>
        <taxon>Bacillales</taxon>
        <taxon>Paenibacillaceae</taxon>
        <taxon>Paenibacillus</taxon>
    </lineage>
</organism>
<keyword evidence="4" id="KW-1185">Reference proteome</keyword>
<dbReference type="SUPFAM" id="SSF51735">
    <property type="entry name" value="NAD(P)-binding Rossmann-fold domains"/>
    <property type="match status" value="1"/>
</dbReference>